<dbReference type="EMBL" id="NESQ01000009">
    <property type="protein sequence ID" value="PUU83614.1"/>
    <property type="molecule type" value="Genomic_DNA"/>
</dbReference>
<organism evidence="3 4">
    <name type="scientific">Tuber borchii</name>
    <name type="common">White truffle</name>
    <dbReference type="NCBI Taxonomy" id="42251"/>
    <lineage>
        <taxon>Eukaryota</taxon>
        <taxon>Fungi</taxon>
        <taxon>Dikarya</taxon>
        <taxon>Ascomycota</taxon>
        <taxon>Pezizomycotina</taxon>
        <taxon>Pezizomycetes</taxon>
        <taxon>Pezizales</taxon>
        <taxon>Tuberaceae</taxon>
        <taxon>Tuber</taxon>
    </lineage>
</organism>
<name>A0A2T7A7A3_TUBBO</name>
<accession>A0A2T7A7A3</accession>
<evidence type="ECO:0000256" key="1">
    <source>
        <dbReference type="SAM" id="MobiDB-lite"/>
    </source>
</evidence>
<dbReference type="Proteomes" id="UP000244722">
    <property type="component" value="Unassembled WGS sequence"/>
</dbReference>
<keyword evidence="2" id="KW-1133">Transmembrane helix</keyword>
<evidence type="ECO:0000256" key="2">
    <source>
        <dbReference type="SAM" id="Phobius"/>
    </source>
</evidence>
<feature type="region of interest" description="Disordered" evidence="1">
    <location>
        <begin position="90"/>
        <end position="111"/>
    </location>
</feature>
<reference evidence="3 4" key="1">
    <citation type="submission" date="2017-04" db="EMBL/GenBank/DDBJ databases">
        <title>Draft genome sequence of Tuber borchii Vittad., a whitish edible truffle.</title>
        <authorList>
            <consortium name="DOE Joint Genome Institute"/>
            <person name="Murat C."/>
            <person name="Kuo A."/>
            <person name="Barry K.W."/>
            <person name="Clum A."/>
            <person name="Dockter R.B."/>
            <person name="Fauchery L."/>
            <person name="Iotti M."/>
            <person name="Kohler A."/>
            <person name="Labutti K."/>
            <person name="Lindquist E.A."/>
            <person name="Lipzen A."/>
            <person name="Ohm R.A."/>
            <person name="Wang M."/>
            <person name="Grigoriev I.V."/>
            <person name="Zambonelli A."/>
            <person name="Martin F.M."/>
        </authorList>
    </citation>
    <scope>NUCLEOTIDE SEQUENCE [LARGE SCALE GENOMIC DNA]</scope>
    <source>
        <strain evidence="3 4">Tbo3840</strain>
    </source>
</reference>
<evidence type="ECO:0000313" key="3">
    <source>
        <dbReference type="EMBL" id="PUU83614.1"/>
    </source>
</evidence>
<dbReference type="AlphaFoldDB" id="A0A2T7A7A3"/>
<keyword evidence="2" id="KW-0472">Membrane</keyword>
<protein>
    <recommendedName>
        <fullName evidence="5">Transmembrane protein</fullName>
    </recommendedName>
</protein>
<comment type="caution">
    <text evidence="3">The sequence shown here is derived from an EMBL/GenBank/DDBJ whole genome shotgun (WGS) entry which is preliminary data.</text>
</comment>
<gene>
    <name evidence="3" type="ORF">B9Z19DRAFT_822229</name>
</gene>
<keyword evidence="4" id="KW-1185">Reference proteome</keyword>
<evidence type="ECO:0000313" key="4">
    <source>
        <dbReference type="Proteomes" id="UP000244722"/>
    </source>
</evidence>
<keyword evidence="2" id="KW-0812">Transmembrane</keyword>
<feature type="transmembrane region" description="Helical" evidence="2">
    <location>
        <begin position="37"/>
        <end position="57"/>
    </location>
</feature>
<proteinExistence type="predicted"/>
<evidence type="ECO:0008006" key="5">
    <source>
        <dbReference type="Google" id="ProtNLM"/>
    </source>
</evidence>
<sequence>MAQQKGKKNKKSGVAPPCFTEPMKFILERAFRRHQTYWVAVFLFFIFYFFILSLPPLTLSCVLLPPMECGERVRVEGMNRFKWWPRQRKGRSSGLEKGTSPGHECRTPGVTDNQGIVSVQKKINRCRKRREHVKEERRGEGEKKDNIITKNQKNRIRKYCGMPNKPRFSHCSSSVRIISQLSPAGWMEI</sequence>